<gene>
    <name evidence="1" type="ORF">H2RhizoLitter7280_000001</name>
</gene>
<evidence type="ECO:0000313" key="1">
    <source>
        <dbReference type="EMBL" id="QDH89002.1"/>
    </source>
</evidence>
<reference evidence="1" key="1">
    <citation type="submission" date="2019-05" db="EMBL/GenBank/DDBJ databases">
        <title>Metatranscriptomic reconstruction reveals RNA viruses with the potential to shape carbon cycling in soil.</title>
        <authorList>
            <person name="Starr E.P."/>
            <person name="Nuccio E."/>
            <person name="Pett-Ridge J."/>
            <person name="Banfield J.F."/>
            <person name="Firestone M.K."/>
        </authorList>
    </citation>
    <scope>NUCLEOTIDE SEQUENCE</scope>
    <source>
        <strain evidence="1">H2_Rhizo_Litter_7_scaffold_280</strain>
    </source>
</reference>
<name>A0A514D5X1_9VIRU</name>
<dbReference type="EMBL" id="MN034531">
    <property type="protein sequence ID" value="QDH89002.1"/>
    <property type="molecule type" value="Genomic_RNA"/>
</dbReference>
<protein>
    <submittedName>
        <fullName evidence="1">Uncharacterized protein</fullName>
    </submittedName>
</protein>
<accession>A0A514D5X1</accession>
<sequence length="90" mass="10312">MDLDSILYLFRGSSALRYYIYLRYGLYDREFVMLAYISPSYVSKILLLALEHVSEHITVHSMTCVGSSLPGRSPCCGRTQQTLPRLLCEE</sequence>
<proteinExistence type="predicted"/>
<organism evidence="1">
    <name type="scientific">Leviviridae sp</name>
    <dbReference type="NCBI Taxonomy" id="2027243"/>
    <lineage>
        <taxon>Viruses</taxon>
        <taxon>Riboviria</taxon>
        <taxon>Orthornavirae</taxon>
        <taxon>Lenarviricota</taxon>
        <taxon>Leviviricetes</taxon>
        <taxon>Norzivirales</taxon>
        <taxon>Fiersviridae</taxon>
    </lineage>
</organism>